<protein>
    <submittedName>
        <fullName evidence="2">Uncharacterized protein</fullName>
    </submittedName>
</protein>
<dbReference type="EMBL" id="AVOT02038790">
    <property type="protein sequence ID" value="MBW0533727.1"/>
    <property type="molecule type" value="Genomic_DNA"/>
</dbReference>
<comment type="caution">
    <text evidence="2">The sequence shown here is derived from an EMBL/GenBank/DDBJ whole genome shotgun (WGS) entry which is preliminary data.</text>
</comment>
<reference evidence="2" key="1">
    <citation type="submission" date="2021-03" db="EMBL/GenBank/DDBJ databases">
        <title>Draft genome sequence of rust myrtle Austropuccinia psidii MF-1, a brazilian biotype.</title>
        <authorList>
            <person name="Quecine M.C."/>
            <person name="Pachon D.M.R."/>
            <person name="Bonatelli M.L."/>
            <person name="Correr F.H."/>
            <person name="Franceschini L.M."/>
            <person name="Leite T.F."/>
            <person name="Margarido G.R.A."/>
            <person name="Almeida C.A."/>
            <person name="Ferrarezi J.A."/>
            <person name="Labate C.A."/>
        </authorList>
    </citation>
    <scope>NUCLEOTIDE SEQUENCE</scope>
    <source>
        <strain evidence="2">MF-1</strain>
    </source>
</reference>
<organism evidence="2 3">
    <name type="scientific">Austropuccinia psidii MF-1</name>
    <dbReference type="NCBI Taxonomy" id="1389203"/>
    <lineage>
        <taxon>Eukaryota</taxon>
        <taxon>Fungi</taxon>
        <taxon>Dikarya</taxon>
        <taxon>Basidiomycota</taxon>
        <taxon>Pucciniomycotina</taxon>
        <taxon>Pucciniomycetes</taxon>
        <taxon>Pucciniales</taxon>
        <taxon>Sphaerophragmiaceae</taxon>
        <taxon>Austropuccinia</taxon>
    </lineage>
</organism>
<keyword evidence="3" id="KW-1185">Reference proteome</keyword>
<dbReference type="Proteomes" id="UP000765509">
    <property type="component" value="Unassembled WGS sequence"/>
</dbReference>
<feature type="compositionally biased region" description="Basic and acidic residues" evidence="1">
    <location>
        <begin position="8"/>
        <end position="17"/>
    </location>
</feature>
<name>A0A9Q3IB19_9BASI</name>
<feature type="compositionally biased region" description="Basic and acidic residues" evidence="1">
    <location>
        <begin position="85"/>
        <end position="96"/>
    </location>
</feature>
<evidence type="ECO:0000313" key="2">
    <source>
        <dbReference type="EMBL" id="MBW0533727.1"/>
    </source>
</evidence>
<sequence>MSPVNLRNKPEDREGLSRTRIPGGGHLAHSGGWQNMEVNNTHSAIHFPFQQKPQTKGLEGYGSSSSAPPNPQRSFSMEHGQQETTRGEGNQDKGESSHYPSYRRTAEPDRAYIDSFRLTRNRPNKLSSGLISFRNKQISGQESPFFTIPGLFQEKTRIQMQRQDIFQPKAERVRPNDPEAVVLGERSTQEPEKVLNTSRISSLTDRNITPTQTGHNVVAPESNLHSDKLWLKMSQFAVKTQQKLDDFKRLNEIFQRNAILQEAKIKAIQEGCAQLSKASEETNKILNQVKPQPQGHALDDPYNQEENKPDALLGNKGRCPYQYQDKNDIFYSEKEALKQLQEASSWPKFSGTGEHDHMELIDYIDGLFIDVPSIPDYWIAARLNTGSKGHASIWYTEKK</sequence>
<accession>A0A9Q3IB19</accession>
<gene>
    <name evidence="2" type="ORF">O181_073442</name>
</gene>
<evidence type="ECO:0000313" key="3">
    <source>
        <dbReference type="Proteomes" id="UP000765509"/>
    </source>
</evidence>
<evidence type="ECO:0000256" key="1">
    <source>
        <dbReference type="SAM" id="MobiDB-lite"/>
    </source>
</evidence>
<proteinExistence type="predicted"/>
<feature type="compositionally biased region" description="Polar residues" evidence="1">
    <location>
        <begin position="62"/>
        <end position="75"/>
    </location>
</feature>
<feature type="region of interest" description="Disordered" evidence="1">
    <location>
        <begin position="1"/>
        <end position="110"/>
    </location>
</feature>
<dbReference type="AlphaFoldDB" id="A0A9Q3IB19"/>
<feature type="compositionally biased region" description="Polar residues" evidence="1">
    <location>
        <begin position="32"/>
        <end position="43"/>
    </location>
</feature>